<evidence type="ECO:0000313" key="8">
    <source>
        <dbReference type="Proteomes" id="UP001212085"/>
    </source>
</evidence>
<proteinExistence type="predicted"/>
<evidence type="ECO:0000256" key="3">
    <source>
        <dbReference type="ARBA" id="ARBA00022729"/>
    </source>
</evidence>
<evidence type="ECO:0000256" key="5">
    <source>
        <dbReference type="SAM" id="MobiDB-lite"/>
    </source>
</evidence>
<feature type="region of interest" description="Disordered" evidence="5">
    <location>
        <begin position="34"/>
        <end position="72"/>
    </location>
</feature>
<dbReference type="Gene3D" id="1.10.10.1270">
    <property type="entry name" value="Sbi, C3 binding domain IV"/>
    <property type="match status" value="2"/>
</dbReference>
<feature type="coiled-coil region" evidence="4">
    <location>
        <begin position="76"/>
        <end position="112"/>
    </location>
</feature>
<name>A0ABY7LYR2_STRAY</name>
<feature type="region of interest" description="Disordered" evidence="5">
    <location>
        <begin position="164"/>
        <end position="218"/>
    </location>
</feature>
<keyword evidence="2" id="KW-0964">Secreted</keyword>
<evidence type="ECO:0000313" key="7">
    <source>
        <dbReference type="EMBL" id="WBB06713.1"/>
    </source>
</evidence>
<keyword evidence="6" id="KW-0472">Membrane</keyword>
<feature type="transmembrane region" description="Helical" evidence="6">
    <location>
        <begin position="7"/>
        <end position="28"/>
    </location>
</feature>
<keyword evidence="6" id="KW-1133">Transmembrane helix</keyword>
<organism evidence="7 8">
    <name type="scientific">Streptococcus alactolyticus</name>
    <dbReference type="NCBI Taxonomy" id="29389"/>
    <lineage>
        <taxon>Bacteria</taxon>
        <taxon>Bacillati</taxon>
        <taxon>Bacillota</taxon>
        <taxon>Bacilli</taxon>
        <taxon>Lactobacillales</taxon>
        <taxon>Streptococcaceae</taxon>
        <taxon>Streptococcus</taxon>
    </lineage>
</organism>
<protein>
    <submittedName>
        <fullName evidence="7">Peptidase</fullName>
    </submittedName>
</protein>
<sequence length="218" mass="22911">MKRSKSEVTYLILSIILVALAAGIYLIFGNSQTKASSTEPTSSSVASSSTTSEEELEEKAKASLAEAQDKRTSEAITNAQAAINKLSDEAKKTDLQSQLDAISAEINNESNTESAVAAAEAEQTSANVTAAQDAVDTVTNQDVKDQLQTRIDAVANAISARSASVATQTTPSSATTTHASTADDTTTYNNNYSSSQTYGYNTYSDSTATSSSQTYYGY</sequence>
<evidence type="ECO:0000256" key="2">
    <source>
        <dbReference type="ARBA" id="ARBA00022525"/>
    </source>
</evidence>
<keyword evidence="4" id="KW-0175">Coiled coil</keyword>
<accession>A0ABY7LYR2</accession>
<feature type="compositionally biased region" description="Polar residues" evidence="5">
    <location>
        <begin position="205"/>
        <end position="218"/>
    </location>
</feature>
<reference evidence="7 8" key="1">
    <citation type="submission" date="2022-12" db="EMBL/GenBank/DDBJ databases">
        <title>Streptococcus alactolyticus LGM, complete genome.</title>
        <authorList>
            <person name="Liu Z."/>
            <person name="Mu C."/>
            <person name="Zhu W."/>
        </authorList>
    </citation>
    <scope>NUCLEOTIDE SEQUENCE [LARGE SCALE GENOMIC DNA]</scope>
    <source>
        <strain evidence="7 8">LGM</strain>
    </source>
</reference>
<evidence type="ECO:0000256" key="4">
    <source>
        <dbReference type="SAM" id="Coils"/>
    </source>
</evidence>
<feature type="compositionally biased region" description="Low complexity" evidence="5">
    <location>
        <begin position="164"/>
        <end position="204"/>
    </location>
</feature>
<dbReference type="Proteomes" id="UP001212085">
    <property type="component" value="Chromosome"/>
</dbReference>
<keyword evidence="6" id="KW-0812">Transmembrane</keyword>
<evidence type="ECO:0000256" key="1">
    <source>
        <dbReference type="ARBA" id="ARBA00004613"/>
    </source>
</evidence>
<evidence type="ECO:0000256" key="6">
    <source>
        <dbReference type="SAM" id="Phobius"/>
    </source>
</evidence>
<gene>
    <name evidence="7" type="ORF">O6R09_01895</name>
</gene>
<dbReference type="RefSeq" id="WP_269725713.1">
    <property type="nucleotide sequence ID" value="NZ_CP114883.1"/>
</dbReference>
<keyword evidence="8" id="KW-1185">Reference proteome</keyword>
<comment type="subcellular location">
    <subcellularLocation>
        <location evidence="1">Secreted</location>
    </subcellularLocation>
</comment>
<dbReference type="EMBL" id="CP114883">
    <property type="protein sequence ID" value="WBB06713.1"/>
    <property type="molecule type" value="Genomic_DNA"/>
</dbReference>
<dbReference type="InterPro" id="IPR041909">
    <property type="entry name" value="Sbi_C3_db_domIV"/>
</dbReference>
<keyword evidence="3" id="KW-0732">Signal</keyword>
<feature type="compositionally biased region" description="Low complexity" evidence="5">
    <location>
        <begin position="34"/>
        <end position="51"/>
    </location>
</feature>